<dbReference type="GO" id="GO:0004497">
    <property type="term" value="F:monooxygenase activity"/>
    <property type="evidence" value="ECO:0007669"/>
    <property type="project" value="UniProtKB-KW"/>
</dbReference>
<keyword evidence="1" id="KW-0560">Oxidoreductase</keyword>
<dbReference type="GO" id="GO:0016705">
    <property type="term" value="F:oxidoreductase activity, acting on paired donors, with incorporation or reduction of molecular oxygen"/>
    <property type="evidence" value="ECO:0007669"/>
    <property type="project" value="InterPro"/>
</dbReference>
<reference evidence="4" key="1">
    <citation type="submission" date="2018-05" db="EMBL/GenBank/DDBJ databases">
        <authorList>
            <person name="Lanie J.A."/>
            <person name="Ng W.-L."/>
            <person name="Kazmierczak K.M."/>
            <person name="Andrzejewski T.M."/>
            <person name="Davidsen T.M."/>
            <person name="Wayne K.J."/>
            <person name="Tettelin H."/>
            <person name="Glass J.I."/>
            <person name="Rusch D."/>
            <person name="Podicherti R."/>
            <person name="Tsui H.-C.T."/>
            <person name="Winkler M.E."/>
        </authorList>
    </citation>
    <scope>NUCLEOTIDE SEQUENCE</scope>
</reference>
<feature type="domain" description="Luciferase-like" evidence="3">
    <location>
        <begin position="17"/>
        <end position="319"/>
    </location>
</feature>
<dbReference type="EMBL" id="UINC01019365">
    <property type="protein sequence ID" value="SVA81970.1"/>
    <property type="molecule type" value="Genomic_DNA"/>
</dbReference>
<accession>A0A381YYE5</accession>
<evidence type="ECO:0000256" key="1">
    <source>
        <dbReference type="ARBA" id="ARBA00023002"/>
    </source>
</evidence>
<dbReference type="Pfam" id="PF00296">
    <property type="entry name" value="Bac_luciferase"/>
    <property type="match status" value="1"/>
</dbReference>
<dbReference type="InterPro" id="IPR036661">
    <property type="entry name" value="Luciferase-like_sf"/>
</dbReference>
<keyword evidence="2" id="KW-0503">Monooxygenase</keyword>
<dbReference type="Gene3D" id="3.20.20.30">
    <property type="entry name" value="Luciferase-like domain"/>
    <property type="match status" value="1"/>
</dbReference>
<dbReference type="AlphaFoldDB" id="A0A381YYE5"/>
<dbReference type="InterPro" id="IPR011251">
    <property type="entry name" value="Luciferase-like_dom"/>
</dbReference>
<name>A0A381YYE5_9ZZZZ</name>
<proteinExistence type="predicted"/>
<evidence type="ECO:0000256" key="2">
    <source>
        <dbReference type="ARBA" id="ARBA00023033"/>
    </source>
</evidence>
<protein>
    <recommendedName>
        <fullName evidence="3">Luciferase-like domain-containing protein</fullName>
    </recommendedName>
</protein>
<organism evidence="4">
    <name type="scientific">marine metagenome</name>
    <dbReference type="NCBI Taxonomy" id="408172"/>
    <lineage>
        <taxon>unclassified sequences</taxon>
        <taxon>metagenomes</taxon>
        <taxon>ecological metagenomes</taxon>
    </lineage>
</organism>
<dbReference type="GO" id="GO:0005829">
    <property type="term" value="C:cytosol"/>
    <property type="evidence" value="ECO:0007669"/>
    <property type="project" value="TreeGrafter"/>
</dbReference>
<dbReference type="PANTHER" id="PTHR30137">
    <property type="entry name" value="LUCIFERASE-LIKE MONOOXYGENASE"/>
    <property type="match status" value="1"/>
</dbReference>
<evidence type="ECO:0000313" key="4">
    <source>
        <dbReference type="EMBL" id="SVA81970.1"/>
    </source>
</evidence>
<dbReference type="InterPro" id="IPR050766">
    <property type="entry name" value="Bact_Lucif_Oxidored"/>
</dbReference>
<dbReference type="PANTHER" id="PTHR30137:SF8">
    <property type="entry name" value="BLR5498 PROTEIN"/>
    <property type="match status" value="1"/>
</dbReference>
<dbReference type="SUPFAM" id="SSF51679">
    <property type="entry name" value="Bacterial luciferase-like"/>
    <property type="match status" value="1"/>
</dbReference>
<sequence>MLTKLAPIRQRKVEDLMDFGVFNLLQHRDRSKSPHQVIEEALSHTRLAEELGFGRVWFAEHHFSNYSLCPSPLIFCAQAAAMTKRIRVGSAVLILPLHEPARVIAEIALVDTLSGGRLDVGVGSGYQTYEFERLGAEMSQNKVVFNEMLDMIDLGLREPNFSYKGEFYEQLQTAINVRPMQSPYPPIWIAGSDPNSHRRCARDGYIPFISGGLENAATIKRMRDQVAQCYVEEGQDPATMPLGVLRFVCVSDDPSTIDRYVDGARFQKRIAMSLRHRRETMVDDYMVDEVPFPDEPTPQEIAGNIVVGNAEAVAEQLCGEIELYGPQHMSIYFAVGDLPSSAAAKSMEQFATKVVPMIEAHFGRPLSEISDAPIPTPIPRAAAE</sequence>
<gene>
    <name evidence="4" type="ORF">METZ01_LOCUS134824</name>
</gene>
<evidence type="ECO:0000259" key="3">
    <source>
        <dbReference type="Pfam" id="PF00296"/>
    </source>
</evidence>